<reference evidence="3 4" key="1">
    <citation type="submission" date="2019-04" db="EMBL/GenBank/DDBJ databases">
        <title>Reference strain of H23.</title>
        <authorList>
            <person name="Luo X."/>
        </authorList>
    </citation>
    <scope>NUCLEOTIDE SEQUENCE [LARGE SCALE GENOMIC DNA]</scope>
    <source>
        <strain evidence="3 4">H23</strain>
    </source>
</reference>
<keyword evidence="1" id="KW-0732">Signal</keyword>
<evidence type="ECO:0000313" key="3">
    <source>
        <dbReference type="EMBL" id="TKR33451.1"/>
    </source>
</evidence>
<gene>
    <name evidence="3" type="ORF">FCE95_03880</name>
</gene>
<evidence type="ECO:0000313" key="4">
    <source>
        <dbReference type="Proteomes" id="UP000308707"/>
    </source>
</evidence>
<name>A0A4U5JXM4_9GAMM</name>
<protein>
    <submittedName>
        <fullName evidence="3">DUF4097 domain-containing protein</fullName>
    </submittedName>
</protein>
<feature type="chain" id="PRO_5020721187" evidence="1">
    <location>
        <begin position="21"/>
        <end position="294"/>
    </location>
</feature>
<dbReference type="AlphaFoldDB" id="A0A4U5JXM4"/>
<feature type="domain" description="DUF4097" evidence="2">
    <location>
        <begin position="110"/>
        <end position="211"/>
    </location>
</feature>
<feature type="signal peptide" evidence="1">
    <location>
        <begin position="1"/>
        <end position="20"/>
    </location>
</feature>
<dbReference type="EMBL" id="SZUA01000001">
    <property type="protein sequence ID" value="TKR33451.1"/>
    <property type="molecule type" value="Genomic_DNA"/>
</dbReference>
<keyword evidence="4" id="KW-1185">Reference proteome</keyword>
<dbReference type="Gene3D" id="2.160.20.120">
    <property type="match status" value="1"/>
</dbReference>
<comment type="caution">
    <text evidence="3">The sequence shown here is derived from an EMBL/GenBank/DDBJ whole genome shotgun (WGS) entry which is preliminary data.</text>
</comment>
<dbReference type="Proteomes" id="UP000308707">
    <property type="component" value="Unassembled WGS sequence"/>
</dbReference>
<dbReference type="OrthoDB" id="7056452at2"/>
<dbReference type="InterPro" id="IPR025164">
    <property type="entry name" value="Toastrack_DUF4097"/>
</dbReference>
<accession>A0A4U5JXM4</accession>
<dbReference type="Pfam" id="PF13349">
    <property type="entry name" value="DUF4097"/>
    <property type="match status" value="1"/>
</dbReference>
<proteinExistence type="predicted"/>
<evidence type="ECO:0000256" key="1">
    <source>
        <dbReference type="SAM" id="SignalP"/>
    </source>
</evidence>
<organism evidence="3 4">
    <name type="scientific">Luteimonas gilva</name>
    <dbReference type="NCBI Taxonomy" id="2572684"/>
    <lineage>
        <taxon>Bacteria</taxon>
        <taxon>Pseudomonadati</taxon>
        <taxon>Pseudomonadota</taxon>
        <taxon>Gammaproteobacteria</taxon>
        <taxon>Lysobacterales</taxon>
        <taxon>Lysobacteraceae</taxon>
        <taxon>Luteimonas</taxon>
    </lineage>
</organism>
<dbReference type="RefSeq" id="WP_137265659.1">
    <property type="nucleotide sequence ID" value="NZ_SZUA01000001.1"/>
</dbReference>
<evidence type="ECO:0000259" key="2">
    <source>
        <dbReference type="Pfam" id="PF13349"/>
    </source>
</evidence>
<sequence length="294" mass="30557">MKLHLLTLALLVGIAAPAWAAKPIDETRSLNPRGTVSVENVKGRIEVRVWDKPQVHIGGSLGDGVEQFEIDGSGDRLDIEVKYPNNSRNSEPTNLVLQVPTLASLDIDGVAVDIDVVGTAGAELNVDSVSGSVTVAGAPRRADIESVSGEVRVTLNSSEVSVQSVSGNVDLRGRLNGSVEAETVSGDLRVDTRGERLRSLSASSVSGNIGIRGALADGGKISTESVSGNIEIAMPKSLSAKVSGESFSGDLSAPGAHVNRAKYGPGSDFEQRYGGGNGEIRIETFSGTGRLDLN</sequence>